<keyword evidence="8 13" id="KW-0472">Membrane</keyword>
<dbReference type="PROSITE" id="PS00379">
    <property type="entry name" value="CDP_ALCOHOL_P_TRANSF"/>
    <property type="match status" value="1"/>
</dbReference>
<dbReference type="Gene3D" id="1.20.120.1760">
    <property type="match status" value="1"/>
</dbReference>
<evidence type="ECO:0000256" key="1">
    <source>
        <dbReference type="ARBA" id="ARBA00004141"/>
    </source>
</evidence>
<evidence type="ECO:0000256" key="10">
    <source>
        <dbReference type="ARBA" id="ARBA00023264"/>
    </source>
</evidence>
<keyword evidence="5 13" id="KW-0812">Transmembrane</keyword>
<evidence type="ECO:0000256" key="12">
    <source>
        <dbReference type="SAM" id="MobiDB-lite"/>
    </source>
</evidence>
<evidence type="ECO:0000256" key="8">
    <source>
        <dbReference type="ARBA" id="ARBA00023136"/>
    </source>
</evidence>
<feature type="transmembrane region" description="Helical" evidence="13">
    <location>
        <begin position="194"/>
        <end position="211"/>
    </location>
</feature>
<dbReference type="Pfam" id="PF08009">
    <property type="entry name" value="CDP-OH_P_tran_2"/>
    <property type="match status" value="1"/>
</dbReference>
<proteinExistence type="inferred from homology"/>
<evidence type="ECO:0000313" key="16">
    <source>
        <dbReference type="Proteomes" id="UP000766595"/>
    </source>
</evidence>
<comment type="similarity">
    <text evidence="2 11">Belongs to the CDP-alcohol phosphatidyltransferase class-I family.</text>
</comment>
<evidence type="ECO:0000256" key="2">
    <source>
        <dbReference type="ARBA" id="ARBA00010441"/>
    </source>
</evidence>
<evidence type="ECO:0000256" key="9">
    <source>
        <dbReference type="ARBA" id="ARBA00023209"/>
    </source>
</evidence>
<dbReference type="EMBL" id="JAHHZF010000014">
    <property type="protein sequence ID" value="MBT9292555.1"/>
    <property type="molecule type" value="Genomic_DNA"/>
</dbReference>
<evidence type="ECO:0000259" key="14">
    <source>
        <dbReference type="Pfam" id="PF08009"/>
    </source>
</evidence>
<dbReference type="GO" id="GO:0008654">
    <property type="term" value="P:phospholipid biosynthetic process"/>
    <property type="evidence" value="ECO:0007669"/>
    <property type="project" value="UniProtKB-KW"/>
</dbReference>
<dbReference type="GO" id="GO:0016020">
    <property type="term" value="C:membrane"/>
    <property type="evidence" value="ECO:0007669"/>
    <property type="project" value="UniProtKB-SubCell"/>
</dbReference>
<feature type="transmembrane region" description="Helical" evidence="13">
    <location>
        <begin position="92"/>
        <end position="111"/>
    </location>
</feature>
<keyword evidence="3" id="KW-0444">Lipid biosynthesis</keyword>
<keyword evidence="16" id="KW-1185">Reference proteome</keyword>
<dbReference type="PANTHER" id="PTHR14269:SF61">
    <property type="entry name" value="CDP-DIACYLGLYCEROL--SERINE O-PHOSPHATIDYLTRANSFERASE"/>
    <property type="match status" value="1"/>
</dbReference>
<dbReference type="InterPro" id="IPR043130">
    <property type="entry name" value="CDP-OH_PTrfase_TM_dom"/>
</dbReference>
<evidence type="ECO:0000256" key="11">
    <source>
        <dbReference type="RuleBase" id="RU003750"/>
    </source>
</evidence>
<evidence type="ECO:0000256" key="4">
    <source>
        <dbReference type="ARBA" id="ARBA00022679"/>
    </source>
</evidence>
<evidence type="ECO:0000256" key="7">
    <source>
        <dbReference type="ARBA" id="ARBA00023098"/>
    </source>
</evidence>
<keyword evidence="4 11" id="KW-0808">Transferase</keyword>
<dbReference type="InterPro" id="IPR000462">
    <property type="entry name" value="CDP-OH_P_trans"/>
</dbReference>
<accession>A0A947D8A3</accession>
<dbReference type="InterPro" id="IPR012616">
    <property type="entry name" value="CDP-OH_P_trans_C"/>
</dbReference>
<evidence type="ECO:0000256" key="3">
    <source>
        <dbReference type="ARBA" id="ARBA00022516"/>
    </source>
</evidence>
<feature type="region of interest" description="Disordered" evidence="12">
    <location>
        <begin position="244"/>
        <end position="267"/>
    </location>
</feature>
<keyword evidence="9" id="KW-0594">Phospholipid biosynthesis</keyword>
<comment type="subcellular location">
    <subcellularLocation>
        <location evidence="1">Membrane</location>
        <topology evidence="1">Multi-pass membrane protein</topology>
    </subcellularLocation>
</comment>
<dbReference type="Proteomes" id="UP000766595">
    <property type="component" value="Unassembled WGS sequence"/>
</dbReference>
<dbReference type="GO" id="GO:0016780">
    <property type="term" value="F:phosphotransferase activity, for other substituted phosphate groups"/>
    <property type="evidence" value="ECO:0007669"/>
    <property type="project" value="InterPro"/>
</dbReference>
<sequence length="267" mass="29155">MPFRIVLPNLVTLLALVSGLTAIRMALEARWEWAVGAVVVAALLDAVDGRVARWVKGTSKFGAELDSLADFVNFGVVPGLLLYIWMLSEVRSLGWLAVIAFAIAMALRLARFNVMVDKPKPDWHANFFTGMPAPAGAITVLLPLYLNDFITIPHNRAVAVVLSIYVLFIAFMAVSTIPTFSGKKMGTRVPRERIIPLSVLFVLFVAVLATYPFPVLALLAIVYLAFIPVGWNWYRRHEKRDREAAAQAPTGDVAPDGTAPVSPAEGV</sequence>
<comment type="caution">
    <text evidence="15">The sequence shown here is derived from an EMBL/GenBank/DDBJ whole genome shotgun (WGS) entry which is preliminary data.</text>
</comment>
<dbReference type="InterPro" id="IPR048254">
    <property type="entry name" value="CDP_ALCOHOL_P_TRANSF_CS"/>
</dbReference>
<feature type="transmembrane region" description="Helical" evidence="13">
    <location>
        <begin position="158"/>
        <end position="182"/>
    </location>
</feature>
<protein>
    <submittedName>
        <fullName evidence="15">Phosphatidylcholine/phosphatidylserine synthase</fullName>
    </submittedName>
</protein>
<keyword evidence="7" id="KW-0443">Lipid metabolism</keyword>
<feature type="transmembrane region" description="Helical" evidence="13">
    <location>
        <begin position="123"/>
        <end position="146"/>
    </location>
</feature>
<reference evidence="15 16" key="1">
    <citation type="submission" date="2021-06" db="EMBL/GenBank/DDBJ databases">
        <authorList>
            <person name="Grouzdev D.S."/>
            <person name="Koziaeva V."/>
        </authorList>
    </citation>
    <scope>NUCLEOTIDE SEQUENCE [LARGE SCALE GENOMIC DNA]</scope>
    <source>
        <strain evidence="15 16">22</strain>
    </source>
</reference>
<organism evidence="15 16">
    <name type="scientific">Prosthecodimorpha staleyi</name>
    <dbReference type="NCBI Taxonomy" id="2840188"/>
    <lineage>
        <taxon>Bacteria</taxon>
        <taxon>Pseudomonadati</taxon>
        <taxon>Pseudomonadota</taxon>
        <taxon>Alphaproteobacteria</taxon>
        <taxon>Hyphomicrobiales</taxon>
        <taxon>Ancalomicrobiaceae</taxon>
        <taxon>Prosthecodimorpha</taxon>
    </lineage>
</organism>
<dbReference type="PANTHER" id="PTHR14269">
    <property type="entry name" value="CDP-DIACYLGLYCEROL--GLYCEROL-3-PHOSPHATE 3-PHOSPHATIDYLTRANSFERASE-RELATED"/>
    <property type="match status" value="1"/>
</dbReference>
<gene>
    <name evidence="15" type="ORF">KL771_24045</name>
</gene>
<dbReference type="AlphaFoldDB" id="A0A947D8A3"/>
<dbReference type="Pfam" id="PF01066">
    <property type="entry name" value="CDP-OH_P_transf"/>
    <property type="match status" value="1"/>
</dbReference>
<evidence type="ECO:0000256" key="13">
    <source>
        <dbReference type="SAM" id="Phobius"/>
    </source>
</evidence>
<evidence type="ECO:0000256" key="5">
    <source>
        <dbReference type="ARBA" id="ARBA00022692"/>
    </source>
</evidence>
<evidence type="ECO:0000256" key="6">
    <source>
        <dbReference type="ARBA" id="ARBA00022989"/>
    </source>
</evidence>
<feature type="domain" description="CDP-alcohol phosphatidyltransferase C-terminal" evidence="14">
    <location>
        <begin position="195"/>
        <end position="228"/>
    </location>
</feature>
<name>A0A947D8A3_9HYPH</name>
<keyword evidence="10" id="KW-1208">Phospholipid metabolism</keyword>
<evidence type="ECO:0000313" key="15">
    <source>
        <dbReference type="EMBL" id="MBT9292555.1"/>
    </source>
</evidence>
<keyword evidence="6 13" id="KW-1133">Transmembrane helix</keyword>
<dbReference type="InterPro" id="IPR050324">
    <property type="entry name" value="CDP-alcohol_PTase-I"/>
</dbReference>
<feature type="transmembrane region" description="Helical" evidence="13">
    <location>
        <begin position="217"/>
        <end position="234"/>
    </location>
</feature>